<accession>A0ABX5NZ06</accession>
<name>A0ABX5NZ06_9HYPH</name>
<gene>
    <name evidence="1" type="ORF">DMY87_04580</name>
</gene>
<sequence length="172" mass="19950">MAEDREFQNSLVNHLSSLIDGMKMLNQSVANNLQTTHRFDAEFIKLSRQNMQLRDDMIAFRSEMHGDFHDVRSEMTTLKRDVATLTGEMISFRTEMAKFRTEVNTRLDALFHRVGELENTAEGCATQLRELAIEARSQYNEILNALQGNLQNRRAIEDLNERLEALERRFGV</sequence>
<dbReference type="RefSeq" id="WP_110790058.1">
    <property type="nucleotide sequence ID" value="NZ_QJRY01000001.1"/>
</dbReference>
<evidence type="ECO:0000313" key="1">
    <source>
        <dbReference type="EMBL" id="PYB77629.1"/>
    </source>
</evidence>
<evidence type="ECO:0000313" key="2">
    <source>
        <dbReference type="Proteomes" id="UP000247536"/>
    </source>
</evidence>
<dbReference type="SUPFAM" id="SSF58113">
    <property type="entry name" value="Apolipoprotein A-I"/>
    <property type="match status" value="1"/>
</dbReference>
<dbReference type="Gene3D" id="1.20.5.170">
    <property type="match status" value="1"/>
</dbReference>
<proteinExistence type="predicted"/>
<keyword evidence="2" id="KW-1185">Reference proteome</keyword>
<comment type="caution">
    <text evidence="1">The sequence shown here is derived from an EMBL/GenBank/DDBJ whole genome shotgun (WGS) entry which is preliminary data.</text>
</comment>
<organism evidence="1 2">
    <name type="scientific">Rhizobium wuzhouense</name>
    <dbReference type="NCBI Taxonomy" id="1986026"/>
    <lineage>
        <taxon>Bacteria</taxon>
        <taxon>Pseudomonadati</taxon>
        <taxon>Pseudomonadota</taxon>
        <taxon>Alphaproteobacteria</taxon>
        <taxon>Hyphomicrobiales</taxon>
        <taxon>Rhizobiaceae</taxon>
        <taxon>Rhizobium/Agrobacterium group</taxon>
        <taxon>Rhizobium</taxon>
    </lineage>
</organism>
<reference evidence="1 2" key="1">
    <citation type="submission" date="2018-06" db="EMBL/GenBank/DDBJ databases">
        <title>Rhizobium wuzhouense sp. nov., isolated from roots of Oryza officinalis.</title>
        <authorList>
            <person name="Yuan T."/>
        </authorList>
    </citation>
    <scope>NUCLEOTIDE SEQUENCE [LARGE SCALE GENOMIC DNA]</scope>
    <source>
        <strain evidence="1 2">W44</strain>
    </source>
</reference>
<dbReference type="Proteomes" id="UP000247536">
    <property type="component" value="Unassembled WGS sequence"/>
</dbReference>
<protein>
    <submittedName>
        <fullName evidence="1">Uncharacterized protein</fullName>
    </submittedName>
</protein>
<dbReference type="EMBL" id="QJRY01000001">
    <property type="protein sequence ID" value="PYB77629.1"/>
    <property type="molecule type" value="Genomic_DNA"/>
</dbReference>